<dbReference type="InterPro" id="IPR003115">
    <property type="entry name" value="ParB_N"/>
</dbReference>
<gene>
    <name evidence="4" type="ORF">GV789_26600</name>
</gene>
<comment type="caution">
    <text evidence="4">The sequence shown here is derived from an EMBL/GenBank/DDBJ whole genome shotgun (WGS) entry which is preliminary data.</text>
</comment>
<dbReference type="PANTHER" id="PTHR33375">
    <property type="entry name" value="CHROMOSOME-PARTITIONING PROTEIN PARB-RELATED"/>
    <property type="match status" value="1"/>
</dbReference>
<dbReference type="EMBL" id="JAAGUZ010000113">
    <property type="protein sequence ID" value="NEW47971.1"/>
    <property type="molecule type" value="Genomic_DNA"/>
</dbReference>
<reference evidence="4 5" key="1">
    <citation type="submission" date="2020-01" db="EMBL/GenBank/DDBJ databases">
        <title>Genetics and antimicrobial susceptibilities of Nocardia species isolated from the soil; a comparison with species isolated from humans.</title>
        <authorList>
            <person name="Carrasco G."/>
            <person name="Monzon S."/>
            <person name="Sansegundo M."/>
            <person name="Garcia E."/>
            <person name="Garrido N."/>
            <person name="Medina M.J."/>
            <person name="Villalon P."/>
            <person name="Ramirez-Arocha A.C."/>
            <person name="Jimenez P."/>
            <person name="Cuesta I."/>
            <person name="Valdezate S."/>
        </authorList>
    </citation>
    <scope>NUCLEOTIDE SEQUENCE [LARGE SCALE GENOMIC DNA]</scope>
    <source>
        <strain evidence="4 5">CNM20110639</strain>
    </source>
</reference>
<name>A0A6P1DE90_9NOCA</name>
<dbReference type="SUPFAM" id="SSF110849">
    <property type="entry name" value="ParB/Sulfiredoxin"/>
    <property type="match status" value="1"/>
</dbReference>
<dbReference type="AlphaFoldDB" id="A0A6P1DE90"/>
<dbReference type="RefSeq" id="WP_163830244.1">
    <property type="nucleotide sequence ID" value="NZ_JAAGUZ010000113.1"/>
</dbReference>
<evidence type="ECO:0000256" key="1">
    <source>
        <dbReference type="ARBA" id="ARBA00022829"/>
    </source>
</evidence>
<dbReference type="Proteomes" id="UP000468928">
    <property type="component" value="Unassembled WGS sequence"/>
</dbReference>
<evidence type="ECO:0000259" key="3">
    <source>
        <dbReference type="SMART" id="SM00470"/>
    </source>
</evidence>
<feature type="domain" description="ParB-like N-terminal" evidence="3">
    <location>
        <begin position="34"/>
        <end position="137"/>
    </location>
</feature>
<dbReference type="InterPro" id="IPR041468">
    <property type="entry name" value="HTH_ParB/Spo0J"/>
</dbReference>
<dbReference type="SMART" id="SM00470">
    <property type="entry name" value="ParB"/>
    <property type="match status" value="1"/>
</dbReference>
<accession>A0A6P1DE90</accession>
<dbReference type="GO" id="GO:0045881">
    <property type="term" value="P:positive regulation of sporulation resulting in formation of a cellular spore"/>
    <property type="evidence" value="ECO:0007669"/>
    <property type="project" value="TreeGrafter"/>
</dbReference>
<evidence type="ECO:0000313" key="5">
    <source>
        <dbReference type="Proteomes" id="UP000468928"/>
    </source>
</evidence>
<dbReference type="SUPFAM" id="SSF109709">
    <property type="entry name" value="KorB DNA-binding domain-like"/>
    <property type="match status" value="1"/>
</dbReference>
<dbReference type="Pfam" id="PF17762">
    <property type="entry name" value="HTH_ParB"/>
    <property type="match status" value="1"/>
</dbReference>
<dbReference type="PANTHER" id="PTHR33375:SF1">
    <property type="entry name" value="CHROMOSOME-PARTITIONING PROTEIN PARB-RELATED"/>
    <property type="match status" value="1"/>
</dbReference>
<keyword evidence="1" id="KW-0159">Chromosome partition</keyword>
<organism evidence="4 5">
    <name type="scientific">Nocardia cyriacigeorgica</name>
    <dbReference type="NCBI Taxonomy" id="135487"/>
    <lineage>
        <taxon>Bacteria</taxon>
        <taxon>Bacillati</taxon>
        <taxon>Actinomycetota</taxon>
        <taxon>Actinomycetes</taxon>
        <taxon>Mycobacteriales</taxon>
        <taxon>Nocardiaceae</taxon>
        <taxon>Nocardia</taxon>
    </lineage>
</organism>
<evidence type="ECO:0000256" key="2">
    <source>
        <dbReference type="SAM" id="MobiDB-lite"/>
    </source>
</evidence>
<dbReference type="GO" id="GO:0007059">
    <property type="term" value="P:chromosome segregation"/>
    <property type="evidence" value="ECO:0007669"/>
    <property type="project" value="UniProtKB-KW"/>
</dbReference>
<dbReference type="InterPro" id="IPR050336">
    <property type="entry name" value="Chromosome_partition/occlusion"/>
</dbReference>
<evidence type="ECO:0000313" key="4">
    <source>
        <dbReference type="EMBL" id="NEW47971.1"/>
    </source>
</evidence>
<protein>
    <submittedName>
        <fullName evidence="4">ParB N-terminal domain-containing protein</fullName>
    </submittedName>
</protein>
<feature type="region of interest" description="Disordered" evidence="2">
    <location>
        <begin position="216"/>
        <end position="240"/>
    </location>
</feature>
<proteinExistence type="predicted"/>
<dbReference type="Pfam" id="PF02195">
    <property type="entry name" value="ParB_N"/>
    <property type="match status" value="1"/>
</dbReference>
<dbReference type="InterPro" id="IPR036086">
    <property type="entry name" value="ParB/Sulfiredoxin_sf"/>
</dbReference>
<dbReference type="Gene3D" id="1.10.10.2830">
    <property type="match status" value="1"/>
</dbReference>
<dbReference type="GO" id="GO:0005694">
    <property type="term" value="C:chromosome"/>
    <property type="evidence" value="ECO:0007669"/>
    <property type="project" value="TreeGrafter"/>
</dbReference>
<sequence length="291" mass="31116">MARGGTRKNLADLVTATGAHSPVDGEQITIGAPTSAPLADLVANPRNPRLDLGDLAELASIAEIQLQPALVVTRAAYLRLYPEDEPAIDRARWVVVNGCRRLAAARKFGRAELEFVVKDAVAASRAVLLAVSIAENVDRQNFDVLEEARAVDALVAECGTTSKAAEQLKRTKGWISQRRALLELAPELQDALRRGDLAVRTARSLARVPKEEQVARWLATGTPDTDEAERRPKQPTAATAPQVAKALKKFGAGPETLAIALADYLDPDQIQGLIAALDATLAERADANADS</sequence>